<dbReference type="AlphaFoldDB" id="A0A7X3G770"/>
<keyword evidence="9 14" id="KW-0540">Nuclease</keyword>
<dbReference type="GO" id="GO:0043137">
    <property type="term" value="P:DNA replication, removal of RNA primer"/>
    <property type="evidence" value="ECO:0007669"/>
    <property type="project" value="TreeGrafter"/>
</dbReference>
<dbReference type="HAMAP" id="MF_00052_B">
    <property type="entry name" value="RNase_HII_B"/>
    <property type="match status" value="1"/>
</dbReference>
<evidence type="ECO:0000256" key="8">
    <source>
        <dbReference type="ARBA" id="ARBA00022490"/>
    </source>
</evidence>
<organism evidence="18 19">
    <name type="scientific">Streptococcus danieliae</name>
    <dbReference type="NCBI Taxonomy" id="747656"/>
    <lineage>
        <taxon>Bacteria</taxon>
        <taxon>Bacillati</taxon>
        <taxon>Bacillota</taxon>
        <taxon>Bacilli</taxon>
        <taxon>Lactobacillales</taxon>
        <taxon>Streptococcaceae</taxon>
        <taxon>Streptococcus</taxon>
    </lineage>
</organism>
<evidence type="ECO:0000256" key="5">
    <source>
        <dbReference type="ARBA" id="ARBA00007383"/>
    </source>
</evidence>
<evidence type="ECO:0000256" key="4">
    <source>
        <dbReference type="ARBA" id="ARBA00004496"/>
    </source>
</evidence>
<dbReference type="GO" id="GO:0006298">
    <property type="term" value="P:mismatch repair"/>
    <property type="evidence" value="ECO:0007669"/>
    <property type="project" value="TreeGrafter"/>
</dbReference>
<dbReference type="PROSITE" id="PS51975">
    <property type="entry name" value="RNASE_H_2"/>
    <property type="match status" value="1"/>
</dbReference>
<comment type="similarity">
    <text evidence="5 14 16">Belongs to the RNase HII family.</text>
</comment>
<dbReference type="GO" id="GO:0004523">
    <property type="term" value="F:RNA-DNA hybrid ribonuclease activity"/>
    <property type="evidence" value="ECO:0007669"/>
    <property type="project" value="UniProtKB-UniRule"/>
</dbReference>
<dbReference type="GO" id="GO:0030145">
    <property type="term" value="F:manganese ion binding"/>
    <property type="evidence" value="ECO:0007669"/>
    <property type="project" value="UniProtKB-UniRule"/>
</dbReference>
<feature type="domain" description="RNase H type-2" evidence="17">
    <location>
        <begin position="70"/>
        <end position="252"/>
    </location>
</feature>
<dbReference type="NCBIfam" id="NF000595">
    <property type="entry name" value="PRK00015.1-3"/>
    <property type="match status" value="1"/>
</dbReference>
<dbReference type="GO" id="GO:0032299">
    <property type="term" value="C:ribonuclease H2 complex"/>
    <property type="evidence" value="ECO:0007669"/>
    <property type="project" value="TreeGrafter"/>
</dbReference>
<dbReference type="OrthoDB" id="9803420at2"/>
<evidence type="ECO:0000256" key="13">
    <source>
        <dbReference type="ARBA" id="ARBA00023211"/>
    </source>
</evidence>
<evidence type="ECO:0000256" key="3">
    <source>
        <dbReference type="ARBA" id="ARBA00004065"/>
    </source>
</evidence>
<comment type="function">
    <text evidence="3 14 16">Endonuclease that specifically degrades the RNA of RNA-DNA hybrids.</text>
</comment>
<dbReference type="InterPro" id="IPR001352">
    <property type="entry name" value="RNase_HII/HIII"/>
</dbReference>
<keyword evidence="12 14" id="KW-0378">Hydrolase</keyword>
<evidence type="ECO:0000256" key="10">
    <source>
        <dbReference type="ARBA" id="ARBA00022723"/>
    </source>
</evidence>
<feature type="binding site" evidence="14 15">
    <location>
        <position position="77"/>
    </location>
    <ligand>
        <name>a divalent metal cation</name>
        <dbReference type="ChEBI" id="CHEBI:60240"/>
    </ligand>
</feature>
<comment type="catalytic activity">
    <reaction evidence="1 14 15 16">
        <text>Endonucleolytic cleavage to 5'-phosphomonoester.</text>
        <dbReference type="EC" id="3.1.26.4"/>
    </reaction>
</comment>
<evidence type="ECO:0000256" key="15">
    <source>
        <dbReference type="PROSITE-ProRule" id="PRU01319"/>
    </source>
</evidence>
<dbReference type="FunFam" id="3.30.420.10:FF:000006">
    <property type="entry name" value="Ribonuclease HII"/>
    <property type="match status" value="1"/>
</dbReference>
<dbReference type="GO" id="GO:0005737">
    <property type="term" value="C:cytoplasm"/>
    <property type="evidence" value="ECO:0007669"/>
    <property type="project" value="UniProtKB-SubCell"/>
</dbReference>
<feature type="binding site" evidence="14 15">
    <location>
        <position position="76"/>
    </location>
    <ligand>
        <name>a divalent metal cation</name>
        <dbReference type="ChEBI" id="CHEBI:60240"/>
    </ligand>
</feature>
<evidence type="ECO:0000313" key="18">
    <source>
        <dbReference type="EMBL" id="MVX58409.1"/>
    </source>
</evidence>
<dbReference type="Gene3D" id="3.30.420.10">
    <property type="entry name" value="Ribonuclease H-like superfamily/Ribonuclease H"/>
    <property type="match status" value="1"/>
</dbReference>
<evidence type="ECO:0000313" key="19">
    <source>
        <dbReference type="Proteomes" id="UP000461595"/>
    </source>
</evidence>
<evidence type="ECO:0000256" key="9">
    <source>
        <dbReference type="ARBA" id="ARBA00022722"/>
    </source>
</evidence>
<gene>
    <name evidence="14" type="primary">rnhB</name>
    <name evidence="18" type="ORF">E5983_01920</name>
</gene>
<evidence type="ECO:0000259" key="17">
    <source>
        <dbReference type="PROSITE" id="PS51975"/>
    </source>
</evidence>
<dbReference type="InterPro" id="IPR024567">
    <property type="entry name" value="RNase_HII/HIII_dom"/>
</dbReference>
<evidence type="ECO:0000256" key="12">
    <source>
        <dbReference type="ARBA" id="ARBA00022801"/>
    </source>
</evidence>
<reference evidence="18 19" key="1">
    <citation type="submission" date="2019-12" db="EMBL/GenBank/DDBJ databases">
        <title>Microbes associate with the intestines of laboratory mice.</title>
        <authorList>
            <person name="Navarre W."/>
            <person name="Wong E."/>
        </authorList>
    </citation>
    <scope>NUCLEOTIDE SEQUENCE [LARGE SCALE GENOMIC DNA]</scope>
    <source>
        <strain evidence="18 19">NM51_B2-22</strain>
    </source>
</reference>
<protein>
    <recommendedName>
        <fullName evidence="7 14">Ribonuclease HII</fullName>
        <shortName evidence="14">RNase HII</shortName>
        <ecNumber evidence="6 14">3.1.26.4</ecNumber>
    </recommendedName>
</protein>
<comment type="subcellular location">
    <subcellularLocation>
        <location evidence="4 14">Cytoplasm</location>
    </subcellularLocation>
</comment>
<dbReference type="SUPFAM" id="SSF53098">
    <property type="entry name" value="Ribonuclease H-like"/>
    <property type="match status" value="1"/>
</dbReference>
<keyword evidence="11 14" id="KW-0255">Endonuclease</keyword>
<dbReference type="GO" id="GO:0003723">
    <property type="term" value="F:RNA binding"/>
    <property type="evidence" value="ECO:0007669"/>
    <property type="project" value="UniProtKB-UniRule"/>
</dbReference>
<feature type="binding site" evidence="14 15">
    <location>
        <position position="168"/>
    </location>
    <ligand>
        <name>a divalent metal cation</name>
        <dbReference type="ChEBI" id="CHEBI:60240"/>
    </ligand>
</feature>
<evidence type="ECO:0000256" key="7">
    <source>
        <dbReference type="ARBA" id="ARBA00019179"/>
    </source>
</evidence>
<evidence type="ECO:0000256" key="2">
    <source>
        <dbReference type="ARBA" id="ARBA00001946"/>
    </source>
</evidence>
<name>A0A7X3G770_9STRE</name>
<dbReference type="CDD" id="cd07182">
    <property type="entry name" value="RNase_HII_bacteria_HII_like"/>
    <property type="match status" value="1"/>
</dbReference>
<keyword evidence="13 14" id="KW-0464">Manganese</keyword>
<evidence type="ECO:0000256" key="6">
    <source>
        <dbReference type="ARBA" id="ARBA00012180"/>
    </source>
</evidence>
<evidence type="ECO:0000256" key="1">
    <source>
        <dbReference type="ARBA" id="ARBA00000077"/>
    </source>
</evidence>
<evidence type="ECO:0000256" key="14">
    <source>
        <dbReference type="HAMAP-Rule" id="MF_00052"/>
    </source>
</evidence>
<comment type="cofactor">
    <cofactor evidence="14 15">
        <name>Mn(2+)</name>
        <dbReference type="ChEBI" id="CHEBI:29035"/>
    </cofactor>
    <cofactor evidence="14 15">
        <name>Mg(2+)</name>
        <dbReference type="ChEBI" id="CHEBI:18420"/>
    </cofactor>
    <text evidence="14 15">Manganese or magnesium. Binds 1 divalent metal ion per monomer in the absence of substrate. May bind a second metal ion after substrate binding.</text>
</comment>
<proteinExistence type="inferred from homology"/>
<dbReference type="NCBIfam" id="NF000594">
    <property type="entry name" value="PRK00015.1-1"/>
    <property type="match status" value="1"/>
</dbReference>
<comment type="cofactor">
    <cofactor evidence="2">
        <name>Mg(2+)</name>
        <dbReference type="ChEBI" id="CHEBI:18420"/>
    </cofactor>
</comment>
<dbReference type="InterPro" id="IPR022898">
    <property type="entry name" value="RNase_HII"/>
</dbReference>
<dbReference type="Proteomes" id="UP000461595">
    <property type="component" value="Unassembled WGS sequence"/>
</dbReference>
<keyword evidence="10 14" id="KW-0479">Metal-binding</keyword>
<evidence type="ECO:0000256" key="11">
    <source>
        <dbReference type="ARBA" id="ARBA00022759"/>
    </source>
</evidence>
<dbReference type="InterPro" id="IPR036397">
    <property type="entry name" value="RNaseH_sf"/>
</dbReference>
<keyword evidence="8 14" id="KW-0963">Cytoplasm</keyword>
<dbReference type="InterPro" id="IPR012337">
    <property type="entry name" value="RNaseH-like_sf"/>
</dbReference>
<dbReference type="PANTHER" id="PTHR10954:SF18">
    <property type="entry name" value="RIBONUCLEASE HII"/>
    <property type="match status" value="1"/>
</dbReference>
<dbReference type="PANTHER" id="PTHR10954">
    <property type="entry name" value="RIBONUCLEASE H2 SUBUNIT A"/>
    <property type="match status" value="1"/>
</dbReference>
<evidence type="ECO:0000256" key="16">
    <source>
        <dbReference type="RuleBase" id="RU003515"/>
    </source>
</evidence>
<dbReference type="Pfam" id="PF01351">
    <property type="entry name" value="RNase_HII"/>
    <property type="match status" value="1"/>
</dbReference>
<accession>A0A7X3G770</accession>
<dbReference type="EMBL" id="WSRS01000009">
    <property type="protein sequence ID" value="MVX58409.1"/>
    <property type="molecule type" value="Genomic_DNA"/>
</dbReference>
<dbReference type="RefSeq" id="WP_160332235.1">
    <property type="nucleotide sequence ID" value="NZ_WSRS01000009.1"/>
</dbReference>
<dbReference type="EC" id="3.1.26.4" evidence="6 14"/>
<comment type="caution">
    <text evidence="18">The sequence shown here is derived from an EMBL/GenBank/DDBJ whole genome shotgun (WGS) entry which is preliminary data.</text>
</comment>
<sequence>MATINEIKALLAGVDRLDHPLFLDMQEDSRQGVQKLLVQRQKQLQAALAEQERVESLVAFEKELYAQGYTAIAGVDEVGRGPLAGPVLAAAVILPASSRIRGINDSKKLSKKKLMEVYEAIKAEALAIGIGCIDAAMIDQVNIYQASKLAMQEAIQKLEIQPDYLLIDAMELDLPLPQTSLIKGDARSQSIAAASIIAKVERDRLMEAYDQQFPGYDFANNVGYGTANHLRGLVQLGPSPIHRMTFAPLKNL</sequence>